<dbReference type="OrthoDB" id="3088132at2759"/>
<dbReference type="OMA" id="RDAECRD"/>
<dbReference type="InParanoid" id="A0A2H3D481"/>
<dbReference type="EMBL" id="KZ293719">
    <property type="protein sequence ID" value="PBK82306.1"/>
    <property type="molecule type" value="Genomic_DNA"/>
</dbReference>
<proteinExistence type="predicted"/>
<accession>A0A2H3D481</accession>
<reference evidence="2" key="1">
    <citation type="journal article" date="2017" name="Nat. Ecol. Evol.">
        <title>Genome expansion and lineage-specific genetic innovations in the forest pathogenic fungi Armillaria.</title>
        <authorList>
            <person name="Sipos G."/>
            <person name="Prasanna A.N."/>
            <person name="Walter M.C."/>
            <person name="O'Connor E."/>
            <person name="Balint B."/>
            <person name="Krizsan K."/>
            <person name="Kiss B."/>
            <person name="Hess J."/>
            <person name="Varga T."/>
            <person name="Slot J."/>
            <person name="Riley R."/>
            <person name="Boka B."/>
            <person name="Rigling D."/>
            <person name="Barry K."/>
            <person name="Lee J."/>
            <person name="Mihaltcheva S."/>
            <person name="LaButti K."/>
            <person name="Lipzen A."/>
            <person name="Waldron R."/>
            <person name="Moloney N.M."/>
            <person name="Sperisen C."/>
            <person name="Kredics L."/>
            <person name="Vagvoelgyi C."/>
            <person name="Patrignani A."/>
            <person name="Fitzpatrick D."/>
            <person name="Nagy I."/>
            <person name="Doyle S."/>
            <person name="Anderson J.B."/>
            <person name="Grigoriev I.V."/>
            <person name="Gueldener U."/>
            <person name="Muensterkoetter M."/>
            <person name="Nagy L.G."/>
        </authorList>
    </citation>
    <scope>NUCLEOTIDE SEQUENCE [LARGE SCALE GENOMIC DNA]</scope>
    <source>
        <strain evidence="2">Ar21-2</strain>
    </source>
</reference>
<evidence type="ECO:0000313" key="1">
    <source>
        <dbReference type="EMBL" id="PBK82306.1"/>
    </source>
</evidence>
<evidence type="ECO:0000313" key="2">
    <source>
        <dbReference type="Proteomes" id="UP000217790"/>
    </source>
</evidence>
<organism evidence="1 2">
    <name type="scientific">Armillaria gallica</name>
    <name type="common">Bulbous honey fungus</name>
    <name type="synonym">Armillaria bulbosa</name>
    <dbReference type="NCBI Taxonomy" id="47427"/>
    <lineage>
        <taxon>Eukaryota</taxon>
        <taxon>Fungi</taxon>
        <taxon>Dikarya</taxon>
        <taxon>Basidiomycota</taxon>
        <taxon>Agaricomycotina</taxon>
        <taxon>Agaricomycetes</taxon>
        <taxon>Agaricomycetidae</taxon>
        <taxon>Agaricales</taxon>
        <taxon>Marasmiineae</taxon>
        <taxon>Physalacriaceae</taxon>
        <taxon>Armillaria</taxon>
    </lineage>
</organism>
<keyword evidence="2" id="KW-1185">Reference proteome</keyword>
<gene>
    <name evidence="1" type="ORF">ARMGADRAFT_738491</name>
</gene>
<sequence>MVPIVIRDLRISRCHSSMRFLLGPLTVEYLDVHGPDLDGDCMPIGVILRRLTDVRLDKLKRSYLVDTCRDAGCRDLLHLARALERPFLSLKELVLDIPLSDIMHHKFMQLIHAFPVLKNSRVGSRANGTSMISTGFTTRLS</sequence>
<dbReference type="Proteomes" id="UP000217790">
    <property type="component" value="Unassembled WGS sequence"/>
</dbReference>
<name>A0A2H3D481_ARMGA</name>
<dbReference type="AlphaFoldDB" id="A0A2H3D481"/>
<protein>
    <submittedName>
        <fullName evidence="1">Uncharacterized protein</fullName>
    </submittedName>
</protein>